<protein>
    <submittedName>
        <fullName evidence="1">Uncharacterized protein</fullName>
    </submittedName>
</protein>
<evidence type="ECO:0000313" key="1">
    <source>
        <dbReference type="EMBL" id="KAG8001081.1"/>
    </source>
</evidence>
<name>A0ACB7EGW7_NIBAL</name>
<reference evidence="1" key="1">
    <citation type="submission" date="2020-04" db="EMBL/GenBank/DDBJ databases">
        <title>A chromosome-scale assembly and high-density genetic map of the yellow drum (Nibea albiflora) genome.</title>
        <authorList>
            <person name="Xu D."/>
            <person name="Zhang W."/>
            <person name="Chen R."/>
            <person name="Tan P."/>
            <person name="Wang L."/>
            <person name="Song H."/>
            <person name="Tian L."/>
            <person name="Zhu Q."/>
            <person name="Wang B."/>
        </authorList>
    </citation>
    <scope>NUCLEOTIDE SEQUENCE</scope>
    <source>
        <strain evidence="1">ZJHYS-2018</strain>
    </source>
</reference>
<gene>
    <name evidence="1" type="ORF">GBF38_006583</name>
</gene>
<accession>A0ACB7EGW7</accession>
<proteinExistence type="predicted"/>
<evidence type="ECO:0000313" key="2">
    <source>
        <dbReference type="Proteomes" id="UP000805704"/>
    </source>
</evidence>
<organism evidence="1 2">
    <name type="scientific">Nibea albiflora</name>
    <name type="common">Yellow drum</name>
    <name type="synonym">Corvina albiflora</name>
    <dbReference type="NCBI Taxonomy" id="240163"/>
    <lineage>
        <taxon>Eukaryota</taxon>
        <taxon>Metazoa</taxon>
        <taxon>Chordata</taxon>
        <taxon>Craniata</taxon>
        <taxon>Vertebrata</taxon>
        <taxon>Euteleostomi</taxon>
        <taxon>Actinopterygii</taxon>
        <taxon>Neopterygii</taxon>
        <taxon>Teleostei</taxon>
        <taxon>Neoteleostei</taxon>
        <taxon>Acanthomorphata</taxon>
        <taxon>Eupercaria</taxon>
        <taxon>Sciaenidae</taxon>
        <taxon>Nibea</taxon>
    </lineage>
</organism>
<dbReference type="Proteomes" id="UP000805704">
    <property type="component" value="Chromosome 7"/>
</dbReference>
<sequence length="226" mass="25488">MKNEIQSSNNVWSDCCCWTLHCFCSLPLNAQSLFSRPVDFTVTASHIYVVCEVCSGFSLMSRTTTTNISGPNTDTDPALGPQWGDSCKERPMKYSSCRSAVRLSVRSCRRRETRWRGQKFFREQIDLVANAEHLHGSLKEKEEDIDDLHEENRQLRQQLESRVAAEHQTEVQDCGGDGAREARASTGEHLLQGGRNLPHGRGLRSSSLLPRGAGEERQRKEQLLTP</sequence>
<dbReference type="EMBL" id="CM024795">
    <property type="protein sequence ID" value="KAG8001081.1"/>
    <property type="molecule type" value="Genomic_DNA"/>
</dbReference>
<keyword evidence="2" id="KW-1185">Reference proteome</keyword>
<comment type="caution">
    <text evidence="1">The sequence shown here is derived from an EMBL/GenBank/DDBJ whole genome shotgun (WGS) entry which is preliminary data.</text>
</comment>